<proteinExistence type="predicted"/>
<evidence type="ECO:0000259" key="2">
    <source>
        <dbReference type="Pfam" id="PF01989"/>
    </source>
</evidence>
<dbReference type="EMBL" id="BAAANF010000011">
    <property type="protein sequence ID" value="GAA1686746.1"/>
    <property type="molecule type" value="Genomic_DNA"/>
</dbReference>
<keyword evidence="1" id="KW-0456">Lyase</keyword>
<reference evidence="4" key="1">
    <citation type="journal article" date="2019" name="Int. J. Syst. Evol. Microbiol.">
        <title>The Global Catalogue of Microorganisms (GCM) 10K type strain sequencing project: providing services to taxonomists for standard genome sequencing and annotation.</title>
        <authorList>
            <consortium name="The Broad Institute Genomics Platform"/>
            <consortium name="The Broad Institute Genome Sequencing Center for Infectious Disease"/>
            <person name="Wu L."/>
            <person name="Ma J."/>
        </authorList>
    </citation>
    <scope>NUCLEOTIDE SEQUENCE [LARGE SCALE GENOMIC DNA]</scope>
    <source>
        <strain evidence="4">JCM 14307</strain>
    </source>
</reference>
<dbReference type="Proteomes" id="UP001500280">
    <property type="component" value="Unassembled WGS sequence"/>
</dbReference>
<sequence>MLVLGEPLSLWGGTDAATGVITDERHPQCGESLMGRVVVMPGSRGSSSSASVLAEQLRLGVGPGALVLLRADPILVIGALVAAELYERGIPVVELSPVDLTALSTWSRARITASGEYATLTEEL</sequence>
<feature type="domain" description="Phosphomevalonate dehydratase small subunit-like" evidence="2">
    <location>
        <begin position="8"/>
        <end position="93"/>
    </location>
</feature>
<evidence type="ECO:0000313" key="3">
    <source>
        <dbReference type="EMBL" id="GAA1686746.1"/>
    </source>
</evidence>
<dbReference type="Gene3D" id="3.50.30.10">
    <property type="entry name" value="Phosphohistidine domain"/>
    <property type="match status" value="1"/>
</dbReference>
<protein>
    <submittedName>
        <fullName evidence="3">DUF126 domain-containing protein</fullName>
    </submittedName>
</protein>
<organism evidence="3 4">
    <name type="scientific">Kribbella yunnanensis</name>
    <dbReference type="NCBI Taxonomy" id="190194"/>
    <lineage>
        <taxon>Bacteria</taxon>
        <taxon>Bacillati</taxon>
        <taxon>Actinomycetota</taxon>
        <taxon>Actinomycetes</taxon>
        <taxon>Propionibacteriales</taxon>
        <taxon>Kribbellaceae</taxon>
        <taxon>Kribbella</taxon>
    </lineage>
</organism>
<name>A0ABP4TE87_9ACTN</name>
<evidence type="ECO:0000256" key="1">
    <source>
        <dbReference type="ARBA" id="ARBA00023239"/>
    </source>
</evidence>
<comment type="caution">
    <text evidence="3">The sequence shown here is derived from an EMBL/GenBank/DDBJ whole genome shotgun (WGS) entry which is preliminary data.</text>
</comment>
<gene>
    <name evidence="3" type="ORF">GCM10009745_34160</name>
</gene>
<dbReference type="Pfam" id="PF01989">
    <property type="entry name" value="AcnX_swivel_put"/>
    <property type="match status" value="1"/>
</dbReference>
<dbReference type="InterPro" id="IPR002840">
    <property type="entry name" value="PMDh-S-like_dom"/>
</dbReference>
<accession>A0ABP4TE87</accession>
<dbReference type="PANTHER" id="PTHR36577:SF3">
    <property type="entry name" value="DUF521 DOMAIN PROTEIN (AFU_ORTHOLOGUE AFUA_6G00490)"/>
    <property type="match status" value="1"/>
</dbReference>
<dbReference type="SUPFAM" id="SSF52016">
    <property type="entry name" value="LeuD/IlvD-like"/>
    <property type="match status" value="1"/>
</dbReference>
<evidence type="ECO:0000313" key="4">
    <source>
        <dbReference type="Proteomes" id="UP001500280"/>
    </source>
</evidence>
<dbReference type="PANTHER" id="PTHR36577">
    <property type="entry name" value="DUF521 DOMAIN PROTEIN (AFU_ORTHOLOGUE AFUA_6G00490)"/>
    <property type="match status" value="1"/>
</dbReference>
<keyword evidence="4" id="KW-1185">Reference proteome</keyword>